<reference evidence="5" key="1">
    <citation type="submission" date="2017-04" db="EMBL/GenBank/DDBJ databases">
        <authorList>
            <person name="Varghese N."/>
            <person name="Submissions S."/>
        </authorList>
    </citation>
    <scope>NUCLEOTIDE SEQUENCE [LARGE SCALE GENOMIC DNA]</scope>
    <source>
        <strain evidence="5">DSM 21500</strain>
    </source>
</reference>
<evidence type="ECO:0000256" key="3">
    <source>
        <dbReference type="SAM" id="Phobius"/>
    </source>
</evidence>
<accession>A0A1W1Z6B5</accession>
<organism evidence="4 5">
    <name type="scientific">Aerococcus suis</name>
    <dbReference type="NCBI Taxonomy" id="371602"/>
    <lineage>
        <taxon>Bacteria</taxon>
        <taxon>Bacillati</taxon>
        <taxon>Bacillota</taxon>
        <taxon>Bacilli</taxon>
        <taxon>Lactobacillales</taxon>
        <taxon>Aerococcaceae</taxon>
        <taxon>Aerococcus</taxon>
    </lineage>
</organism>
<feature type="region of interest" description="Disordered" evidence="2">
    <location>
        <begin position="255"/>
        <end position="409"/>
    </location>
</feature>
<keyword evidence="3" id="KW-0812">Transmembrane</keyword>
<evidence type="ECO:0000313" key="5">
    <source>
        <dbReference type="Proteomes" id="UP000243884"/>
    </source>
</evidence>
<protein>
    <recommendedName>
        <fullName evidence="6">MapZ extracellular domain-containing protein</fullName>
    </recommendedName>
</protein>
<keyword evidence="5" id="KW-1185">Reference proteome</keyword>
<keyword evidence="3" id="KW-1133">Transmembrane helix</keyword>
<name>A0A1W1Z6B5_9LACT</name>
<dbReference type="Proteomes" id="UP000243884">
    <property type="component" value="Unassembled WGS sequence"/>
</dbReference>
<evidence type="ECO:0000256" key="2">
    <source>
        <dbReference type="SAM" id="MobiDB-lite"/>
    </source>
</evidence>
<evidence type="ECO:0008006" key="6">
    <source>
        <dbReference type="Google" id="ProtNLM"/>
    </source>
</evidence>
<dbReference type="STRING" id="371602.SAMN04487984_1152"/>
<dbReference type="OrthoDB" id="2134588at2"/>
<dbReference type="AlphaFoldDB" id="A0A1W1Z6B5"/>
<keyword evidence="3" id="KW-0472">Membrane</keyword>
<evidence type="ECO:0000313" key="4">
    <source>
        <dbReference type="EMBL" id="SMC43914.1"/>
    </source>
</evidence>
<dbReference type="RefSeq" id="WP_084099274.1">
    <property type="nucleotide sequence ID" value="NZ_FWXK01000006.1"/>
</dbReference>
<feature type="compositionally biased region" description="Low complexity" evidence="2">
    <location>
        <begin position="296"/>
        <end position="309"/>
    </location>
</feature>
<evidence type="ECO:0000256" key="1">
    <source>
        <dbReference type="SAM" id="Coils"/>
    </source>
</evidence>
<feature type="compositionally biased region" description="Basic and acidic residues" evidence="2">
    <location>
        <begin position="258"/>
        <end position="280"/>
    </location>
</feature>
<dbReference type="EMBL" id="FWXK01000006">
    <property type="protein sequence ID" value="SMC43914.1"/>
    <property type="molecule type" value="Genomic_DNA"/>
</dbReference>
<feature type="coiled-coil region" evidence="1">
    <location>
        <begin position="187"/>
        <end position="214"/>
    </location>
</feature>
<gene>
    <name evidence="4" type="ORF">SAMN04487984_1152</name>
</gene>
<proteinExistence type="predicted"/>
<feature type="compositionally biased region" description="Acidic residues" evidence="2">
    <location>
        <begin position="351"/>
        <end position="361"/>
    </location>
</feature>
<keyword evidence="1" id="KW-0175">Coiled coil</keyword>
<sequence>MKHKHNHTKLIVLSIVSIIVMIGVSFLAVKAFGGSEEQQRRDIQAAAEKVNDLYYDEAYVFLKEGISEQEVNDAKAAVVDLKTGKEEGQLEQRLNDINERFAALQATNQLFEALDDKQPLNGATLQEYVLVNGDTQEGSIQTIRDKYRDQLQAGDDGFYVTISLLLDEATEQYKTFTSIDGQLNKLRDNNELTYEDLTESLDRLRKELASEENPYVKARILEKIGKADKELVDAITDKRVQAARDAKRSAAEIAQIEAEGKSQRDASVERVKMDTEEQNKLRKTRHQVRPIPGGFSQSSHQSSASNAQPAKEKPSETPQPVEPSQSESEESSTSQPPAASGESQPPHIKEDDDSEKDEDEPSISHEWVPEINRPAPDNDHGSSGESSVVPDNREESIPDSQLHIVDDNH</sequence>
<feature type="transmembrane region" description="Helical" evidence="3">
    <location>
        <begin position="12"/>
        <end position="33"/>
    </location>
</feature>
<feature type="compositionally biased region" description="Low complexity" evidence="2">
    <location>
        <begin position="316"/>
        <end position="340"/>
    </location>
</feature>